<dbReference type="SUPFAM" id="SSF53300">
    <property type="entry name" value="vWA-like"/>
    <property type="match status" value="1"/>
</dbReference>
<feature type="domain" description="VWFA" evidence="2">
    <location>
        <begin position="501"/>
        <end position="609"/>
    </location>
</feature>
<dbReference type="SUPFAM" id="SSF49373">
    <property type="entry name" value="Invasin/intimin cell-adhesion fragments"/>
    <property type="match status" value="3"/>
</dbReference>
<feature type="domain" description="Big-1" evidence="3">
    <location>
        <begin position="245"/>
        <end position="337"/>
    </location>
</feature>
<sequence>MIPPKTGLLLIGLLLLCTAAAASEPPRITMTTGTDWLVAGGAETSAITAIITDSAGFPVKKINVLFSCDPAMGSMKKTQVKTDAAGRAQASFSAGKKSGTAVITATVIYDDDGTPAEVAASCSVEIDHATPYRIASLDYESEITVGSTTPITIRLEDRYGNPVDSRRTAETARFLIGSPTGSAGIHDGSAYTSDARIKVNASGYLNAPFQADLKSGTNIIYADFPGMVANRYILITGLANAAPASIDCAVTPDLWVPADGASRFSLVYTLTDRYGNPAGGRSLAITALPGEDRTVTTNSNGMATITYGPRDTTGTVTITATAVDDQNVTCSTTLSFISTDPVEMVLTAGPQSMPSLDVKPDQTAAVRAKVMDIKGNPVPGETVTFTIQEINTTGYAATAAPALLAAEATTDANGYATVYFRPGAFTTDKNHPDYSPTATGACTVTAAWEGVTRTVPLTWKNYPYLSISTAVDPETLAVNGSVNVTVTLKGDGWALLPDPVDVVLVIDRSGSMDGTDISPTRLAAAKTAAIDFIEQMNLENDRVGLVSFSWSATIDQDLTGNKASIVSAINALKPDGGTNMRRGFYEAIRMLKTTGRSDAVKAVVLMSDGDWNLHGSPLAIGPGYPDNDPYLSSHHKAYPETFAGYPWSGYVGTYDFNAEKYEWYHDLPEPRGTAAVSATWYREYPYNAEIAGTISTDGRFTNQNMSVYANSGSDDEKVRVYTIGFISKLDPRVEEDLTTLSRSTGAAYTWAKNTAELQTIYRRIAGELKTEAGVDTMMDLSFQDIRVNEDWKPGREVFAYRHIDGLSTCISSWIDNETGRHVIVHPHTENGTDDWEDDGILHFEIGTVRLHQTWTATYTLKTLMSGNINIFGPGSVISFNGGSDNLELPDTFITVVPDLNITGLDAAALEVRDLQRVGSGPVTDFLEVGWTVNYTGSDTAGQHLYYADDGGRTWNHFHTMPQVSAGERTQTAALDIRALPAGHYTIRVHAQAPDAPDAIAELPAPIPVGIMETAKIRIE</sequence>
<comment type="similarity">
    <text evidence="1">Belongs to the intimin/invasin family.</text>
</comment>
<gene>
    <name evidence="4" type="ORF">HWN36_10540</name>
</gene>
<dbReference type="RefSeq" id="WP_176789291.1">
    <property type="nucleotide sequence ID" value="NZ_JABXWR010000001.1"/>
</dbReference>
<dbReference type="Pfam" id="PF13519">
    <property type="entry name" value="VWA_2"/>
    <property type="match status" value="1"/>
</dbReference>
<dbReference type="PROSITE" id="PS50234">
    <property type="entry name" value="VWFA"/>
    <property type="match status" value="1"/>
</dbReference>
<dbReference type="Gene3D" id="2.60.40.10">
    <property type="entry name" value="Immunoglobulins"/>
    <property type="match status" value="3"/>
</dbReference>
<dbReference type="InterPro" id="IPR002035">
    <property type="entry name" value="VWF_A"/>
</dbReference>
<dbReference type="PANTHER" id="PTHR10579">
    <property type="entry name" value="CALCIUM-ACTIVATED CHLORIDE CHANNEL REGULATOR"/>
    <property type="match status" value="1"/>
</dbReference>
<organism evidence="4 5">
    <name type="scientific">Methanofollis tationis</name>
    <dbReference type="NCBI Taxonomy" id="81417"/>
    <lineage>
        <taxon>Archaea</taxon>
        <taxon>Methanobacteriati</taxon>
        <taxon>Methanobacteriota</taxon>
        <taxon>Stenosarchaea group</taxon>
        <taxon>Methanomicrobia</taxon>
        <taxon>Methanomicrobiales</taxon>
        <taxon>Methanomicrobiaceae</taxon>
        <taxon>Methanofollis</taxon>
    </lineage>
</organism>
<evidence type="ECO:0000313" key="5">
    <source>
        <dbReference type="Proteomes" id="UP000570823"/>
    </source>
</evidence>
<dbReference type="InterPro" id="IPR036465">
    <property type="entry name" value="vWFA_dom_sf"/>
</dbReference>
<dbReference type="Gene3D" id="3.40.50.410">
    <property type="entry name" value="von Willebrand factor, type A domain"/>
    <property type="match status" value="2"/>
</dbReference>
<protein>
    <submittedName>
        <fullName evidence="4">Ig-like domain-containing protein</fullName>
    </submittedName>
</protein>
<dbReference type="EMBL" id="JABXWR010000001">
    <property type="protein sequence ID" value="NVO67729.1"/>
    <property type="molecule type" value="Genomic_DNA"/>
</dbReference>
<dbReference type="PROSITE" id="PS51127">
    <property type="entry name" value="BIG1"/>
    <property type="match status" value="1"/>
</dbReference>
<evidence type="ECO:0000259" key="2">
    <source>
        <dbReference type="PROSITE" id="PS50234"/>
    </source>
</evidence>
<dbReference type="Pfam" id="PF02369">
    <property type="entry name" value="Big_1"/>
    <property type="match status" value="2"/>
</dbReference>
<evidence type="ECO:0000313" key="4">
    <source>
        <dbReference type="EMBL" id="NVO67729.1"/>
    </source>
</evidence>
<dbReference type="AlphaFoldDB" id="A0A7K4HR66"/>
<proteinExistence type="inferred from homology"/>
<comment type="caution">
    <text evidence="4">The sequence shown here is derived from an EMBL/GenBank/DDBJ whole genome shotgun (WGS) entry which is preliminary data.</text>
</comment>
<keyword evidence="5" id="KW-1185">Reference proteome</keyword>
<dbReference type="InterPro" id="IPR008964">
    <property type="entry name" value="Invasin/intimin_cell_adhesion"/>
</dbReference>
<dbReference type="SMART" id="SM00634">
    <property type="entry name" value="BID_1"/>
    <property type="match status" value="2"/>
</dbReference>
<dbReference type="InterPro" id="IPR051266">
    <property type="entry name" value="CLCR"/>
</dbReference>
<dbReference type="Proteomes" id="UP000570823">
    <property type="component" value="Unassembled WGS sequence"/>
</dbReference>
<dbReference type="InterPro" id="IPR003344">
    <property type="entry name" value="Big_1_dom"/>
</dbReference>
<dbReference type="PANTHER" id="PTHR10579:SF43">
    <property type="entry name" value="ZINC FINGER (C3HC4-TYPE RING FINGER) FAMILY PROTEIN"/>
    <property type="match status" value="1"/>
</dbReference>
<reference evidence="4 5" key="1">
    <citation type="submission" date="2020-06" db="EMBL/GenBank/DDBJ databases">
        <title>Methanofollis fontis sp. nov., a methanogen isolated from marine sediments near a cold seep at Four-Way Closure Ridge offshore southwestern Taiwan.</title>
        <authorList>
            <person name="Chen S.-C."/>
            <person name="Teng N.-H."/>
            <person name="Lin Y.-S."/>
            <person name="Lai M.-C."/>
            <person name="Chen H.-H."/>
            <person name="Wang C.-C."/>
        </authorList>
    </citation>
    <scope>NUCLEOTIDE SEQUENCE [LARGE SCALE GENOMIC DNA]</scope>
    <source>
        <strain evidence="4 5">DSM 2702</strain>
    </source>
</reference>
<name>A0A7K4HR66_9EURY</name>
<evidence type="ECO:0000256" key="1">
    <source>
        <dbReference type="ARBA" id="ARBA00010116"/>
    </source>
</evidence>
<accession>A0A7K4HR66</accession>
<dbReference type="OrthoDB" id="3296at2157"/>
<evidence type="ECO:0000259" key="3">
    <source>
        <dbReference type="PROSITE" id="PS51127"/>
    </source>
</evidence>
<dbReference type="InterPro" id="IPR013783">
    <property type="entry name" value="Ig-like_fold"/>
</dbReference>
<dbReference type="CDD" id="cd00198">
    <property type="entry name" value="vWFA"/>
    <property type="match status" value="1"/>
</dbReference>
<dbReference type="SMART" id="SM00327">
    <property type="entry name" value="VWA"/>
    <property type="match status" value="1"/>
</dbReference>